<evidence type="ECO:0000313" key="1">
    <source>
        <dbReference type="EMBL" id="QHT09228.1"/>
    </source>
</evidence>
<dbReference type="EMBL" id="MN739508">
    <property type="protein sequence ID" value="QHT09228.1"/>
    <property type="molecule type" value="Genomic_DNA"/>
</dbReference>
<name>A0A6C0CXJ6_9ZZZZ</name>
<sequence>MSDSCKPIIKFKDIQVINYLNKKKFVFTKKSDVDKSYKKINEYLYDDDTILNVSNKISSYCTDYKTTGNFIYMWYLNDKKKESILFKYDKETGIPTLDIDYEFVYRSGVVKYKNIENNSNLLLENYDIDKIYFIHLYDFYKLHGISINKEYTKDNWLPELPDIELYINGIIKKYWPYATNILKKNDSKNNDIENILSNTSKLISVINDVEIDDKTCDGFYYSFVKLNIFNNNDNQVNIIKFFAEIILDESIPFIKLVLDDYNNSYYKIHKPSIISVNSLINKNLINRWIKDFNKNNILGFNRYIFNNNVIVLKKFLNINKINFYYSIIIHFTGKIDIVIDNHNSINITDKELNDIFIDYNKLIKKYKSFFVELPLLDLDVLKNNNKKTKVEYINCIIKYRMSNFVSKSKKVQFLKENILTFFKNMNPYTRIIDEKYLYVNDKDSIYLRYKRVNNYNNIDTISSIISSLSNPRLNLSRNDIINKLVDIFSISYLQADDEYSKWLSIKKQNILDNKKIHTIIADEPGVEMNIFNRNNVDMLFELNDINSFPELTRISKLIYSFTRLYQKYLLKTDKKNEMYFKSIVKENKSKKISFNINNVQDDDIILGLDDILERTINTSEKKINITDDDIIGIDDLLSYISTSDDSNNSFDFNLLSGGSSKSEGSSPRSEYDISRYYINRLTDSSRDPKLFKFDPLIVSPSGSKYTYTRICDGTSKRQPIVVNDDELENINNSTNIGSGPNSYSNVITTGVDKNLHYICPKYWDISRNISLDPNNPNWTEEQKRSEIIPYTQKSGKTKKTVLDRTSKWWGDDRDVSEFYVDFLEDKRYRSDNVLMPCCFGKRIQKKSTDTDYISSVTPSPINSYSQPFDSFKEFFNQTNNFLSLDKKSGVAKNKVSLITKEKLKEYKTNSLNDSKKKYDEMCKNLKLDIDLLIYLNRPKNTDNVPFGFVKLGIEQDNISFIRSVSKCLGITVNKILDDIINISIEKFQCMGKIINYFKKEFSELSNDDIESFCTWINESNDSLRKNIKIPVYKSISDLIIFLNKSENGSYINYLFNLYISWKNYILYIKSDDFKDDHYVLPILEILYDHNIIVLEHIYNDIKLKLPLNNFIPLNNKYIIILKKSNFYEPLFYRTFWPEKKYEDNIKKNIDISIFKLDYNVFNTSNPTPEIKSNVLLQTSLATIKNMIDINTCEIYDKINILKENNIIIKSFVVDSYNQVSHLVDDNKLLLPINPQPIINRNDYELIYSLDKFNLYNINESIDFINKCNDFLSITTVINGIIVDKNNKITNVIINNNYIPVKKTINKTKYIVMGNMDLRDVDKKIIYNEIKDDSYIFNDFYNFENNLNQLFNNNIITYLKTSEIIEKHLEVLNIDNFTIGETYDLSVVNINLNSKMYTIYTKTEYNGIVGKVYKKIKLNSPDSKLYPNWGKIYVRYNYLQELKSILNDPIKLDHYKKKQLYPIIKSICDKIIKVEKMDPSIYVHNKLCFLDDMDCTYPCKKTISSCKLIIHDKSIDGSDLLNKFIFKLIDIMLINKTNLDNIFSYKIEPYELKKTTKRDEFFFTYDDFKNDLINEIFKLNNSFMRNINIY</sequence>
<accession>A0A6C0CXJ6</accession>
<reference evidence="1" key="1">
    <citation type="journal article" date="2020" name="Nature">
        <title>Giant virus diversity and host interactions through global metagenomics.</title>
        <authorList>
            <person name="Schulz F."/>
            <person name="Roux S."/>
            <person name="Paez-Espino D."/>
            <person name="Jungbluth S."/>
            <person name="Walsh D.A."/>
            <person name="Denef V.J."/>
            <person name="McMahon K.D."/>
            <person name="Konstantinidis K.T."/>
            <person name="Eloe-Fadrosh E.A."/>
            <person name="Kyrpides N.C."/>
            <person name="Woyke T."/>
        </authorList>
    </citation>
    <scope>NUCLEOTIDE SEQUENCE</scope>
    <source>
        <strain evidence="1">GVMAG-M-3300023110-24</strain>
    </source>
</reference>
<proteinExistence type="predicted"/>
<organism evidence="1">
    <name type="scientific">viral metagenome</name>
    <dbReference type="NCBI Taxonomy" id="1070528"/>
    <lineage>
        <taxon>unclassified sequences</taxon>
        <taxon>metagenomes</taxon>
        <taxon>organismal metagenomes</taxon>
    </lineage>
</organism>
<protein>
    <submittedName>
        <fullName evidence="1">Uncharacterized protein</fullName>
    </submittedName>
</protein>